<feature type="transmembrane region" description="Helical" evidence="7">
    <location>
        <begin position="59"/>
        <end position="83"/>
    </location>
</feature>
<dbReference type="STRING" id="545697.HMPREF0216_02461"/>
<evidence type="ECO:0000256" key="7">
    <source>
        <dbReference type="SAM" id="Phobius"/>
    </source>
</evidence>
<dbReference type="PATRIC" id="fig|545697.3.peg.2422"/>
<feature type="transmembrane region" description="Helical" evidence="7">
    <location>
        <begin position="204"/>
        <end position="223"/>
    </location>
</feature>
<gene>
    <name evidence="8" type="ORF">HMPREF0216_02461</name>
</gene>
<dbReference type="AlphaFoldDB" id="L1QBX7"/>
<evidence type="ECO:0000313" key="9">
    <source>
        <dbReference type="Proteomes" id="UP000010420"/>
    </source>
</evidence>
<feature type="transmembrane region" description="Helical" evidence="7">
    <location>
        <begin position="103"/>
        <end position="125"/>
    </location>
</feature>
<dbReference type="InterPro" id="IPR052031">
    <property type="entry name" value="Membrane_Transporter-Flippase"/>
</dbReference>
<dbReference type="Proteomes" id="UP000010420">
    <property type="component" value="Unassembled WGS sequence"/>
</dbReference>
<keyword evidence="5 7" id="KW-1133">Transmembrane helix</keyword>
<dbReference type="NCBIfam" id="TIGR00797">
    <property type="entry name" value="matE"/>
    <property type="match status" value="1"/>
</dbReference>
<accession>L1QBX7</accession>
<feature type="transmembrane region" description="Helical" evidence="7">
    <location>
        <begin position="20"/>
        <end position="39"/>
    </location>
</feature>
<comment type="caution">
    <text evidence="8">The sequence shown here is derived from an EMBL/GenBank/DDBJ whole genome shotgun (WGS) entry which is preliminary data.</text>
</comment>
<dbReference type="GO" id="GO:0015297">
    <property type="term" value="F:antiporter activity"/>
    <property type="evidence" value="ECO:0007669"/>
    <property type="project" value="InterPro"/>
</dbReference>
<dbReference type="Pfam" id="PF01554">
    <property type="entry name" value="MatE"/>
    <property type="match status" value="2"/>
</dbReference>
<evidence type="ECO:0000256" key="2">
    <source>
        <dbReference type="ARBA" id="ARBA00022448"/>
    </source>
</evidence>
<keyword evidence="6 7" id="KW-0472">Membrane</keyword>
<name>L1QBX7_9CLOT</name>
<organism evidence="8 9">
    <name type="scientific">Clostridium celatum DSM 1785</name>
    <dbReference type="NCBI Taxonomy" id="545697"/>
    <lineage>
        <taxon>Bacteria</taxon>
        <taxon>Bacillati</taxon>
        <taxon>Bacillota</taxon>
        <taxon>Clostridia</taxon>
        <taxon>Eubacteriales</taxon>
        <taxon>Clostridiaceae</taxon>
        <taxon>Clostridium</taxon>
    </lineage>
</organism>
<dbReference type="HOGENOM" id="CLU_012893_0_1_9"/>
<dbReference type="RefSeq" id="WP_005214356.1">
    <property type="nucleotide sequence ID" value="NZ_KB291659.1"/>
</dbReference>
<feature type="transmembrane region" description="Helical" evidence="7">
    <location>
        <begin position="140"/>
        <end position="158"/>
    </location>
</feature>
<dbReference type="InterPro" id="IPR048279">
    <property type="entry name" value="MdtK-like"/>
</dbReference>
<feature type="transmembrane region" description="Helical" evidence="7">
    <location>
        <begin position="324"/>
        <end position="346"/>
    </location>
</feature>
<evidence type="ECO:0000256" key="4">
    <source>
        <dbReference type="ARBA" id="ARBA00022692"/>
    </source>
</evidence>
<keyword evidence="9" id="KW-1185">Reference proteome</keyword>
<dbReference type="GO" id="GO:0042910">
    <property type="term" value="F:xenobiotic transmembrane transporter activity"/>
    <property type="evidence" value="ECO:0007669"/>
    <property type="project" value="InterPro"/>
</dbReference>
<keyword evidence="4 7" id="KW-0812">Transmembrane</keyword>
<evidence type="ECO:0000313" key="8">
    <source>
        <dbReference type="EMBL" id="EKY25469.1"/>
    </source>
</evidence>
<feature type="transmembrane region" description="Helical" evidence="7">
    <location>
        <begin position="366"/>
        <end position="383"/>
    </location>
</feature>
<feature type="transmembrane region" description="Helical" evidence="7">
    <location>
        <begin position="424"/>
        <end position="444"/>
    </location>
</feature>
<evidence type="ECO:0000256" key="3">
    <source>
        <dbReference type="ARBA" id="ARBA00022475"/>
    </source>
</evidence>
<reference evidence="8 9" key="1">
    <citation type="submission" date="2012-05" db="EMBL/GenBank/DDBJ databases">
        <authorList>
            <person name="Weinstock G."/>
            <person name="Sodergren E."/>
            <person name="Lobos E.A."/>
            <person name="Fulton L."/>
            <person name="Fulton R."/>
            <person name="Courtney L."/>
            <person name="Fronick C."/>
            <person name="O'Laughlin M."/>
            <person name="Godfrey J."/>
            <person name="Wilson R.M."/>
            <person name="Miner T."/>
            <person name="Farmer C."/>
            <person name="Delehaunty K."/>
            <person name="Cordes M."/>
            <person name="Minx P."/>
            <person name="Tomlinson C."/>
            <person name="Chen J."/>
            <person name="Wollam A."/>
            <person name="Pepin K.H."/>
            <person name="Bhonagiri V."/>
            <person name="Zhang X."/>
            <person name="Suruliraj S."/>
            <person name="Warren W."/>
            <person name="Mitreva M."/>
            <person name="Mardis E.R."/>
            <person name="Wilson R.K."/>
        </authorList>
    </citation>
    <scope>NUCLEOTIDE SEQUENCE [LARGE SCALE GENOMIC DNA]</scope>
    <source>
        <strain evidence="8 9">DSM 1785</strain>
    </source>
</reference>
<dbReference type="EMBL" id="AMEZ01000069">
    <property type="protein sequence ID" value="EKY25469.1"/>
    <property type="molecule type" value="Genomic_DNA"/>
</dbReference>
<feature type="transmembrane region" description="Helical" evidence="7">
    <location>
        <begin position="292"/>
        <end position="312"/>
    </location>
</feature>
<dbReference type="GO" id="GO:0005886">
    <property type="term" value="C:plasma membrane"/>
    <property type="evidence" value="ECO:0007669"/>
    <property type="project" value="UniProtKB-SubCell"/>
</dbReference>
<keyword evidence="3" id="KW-1003">Cell membrane</keyword>
<dbReference type="OrthoDB" id="9811110at2"/>
<dbReference type="PANTHER" id="PTHR43549">
    <property type="entry name" value="MULTIDRUG RESISTANCE PROTEIN YPNP-RELATED"/>
    <property type="match status" value="1"/>
</dbReference>
<dbReference type="eggNOG" id="COG0534">
    <property type="taxonomic scope" value="Bacteria"/>
</dbReference>
<comment type="subcellular location">
    <subcellularLocation>
        <location evidence="1">Cell membrane</location>
        <topology evidence="1">Multi-pass membrane protein</topology>
    </subcellularLocation>
</comment>
<feature type="transmembrane region" description="Helical" evidence="7">
    <location>
        <begin position="390"/>
        <end position="412"/>
    </location>
</feature>
<keyword evidence="2" id="KW-0813">Transport</keyword>
<protein>
    <submittedName>
        <fullName evidence="8">MATE efflux family protein</fullName>
    </submittedName>
</protein>
<proteinExistence type="predicted"/>
<dbReference type="PIRSF" id="PIRSF006603">
    <property type="entry name" value="DinF"/>
    <property type="match status" value="1"/>
</dbReference>
<feature type="transmembrane region" description="Helical" evidence="7">
    <location>
        <begin position="179"/>
        <end position="198"/>
    </location>
</feature>
<feature type="transmembrane region" description="Helical" evidence="7">
    <location>
        <begin position="266"/>
        <end position="286"/>
    </location>
</feature>
<evidence type="ECO:0000256" key="5">
    <source>
        <dbReference type="ARBA" id="ARBA00022989"/>
    </source>
</evidence>
<dbReference type="PANTHER" id="PTHR43549:SF3">
    <property type="entry name" value="MULTIDRUG RESISTANCE PROTEIN YPNP-RELATED"/>
    <property type="match status" value="1"/>
</dbReference>
<sequence length="470" mass="51917">MEKEVSKNKMGVVPIKKLMITMGMPMIISMILQALYNIVDSYFVSNISGMGDYAVNALTLAFPIQMLMIAVGVGTGVGVNTLLSKSIGQGDRKKADYISGNAIFIGICIYIVFLIFGLFGVNAYITSQTTDIIIIEMGKSYITICTVLSFGVIEFMIYEKLLQAIGRTTLSTMAQVMGALSNIILDPILIFGLFGLPAMGVNGAAYATVIGQILSCVLGCIFHHKYNKDIDAKLKYLKPQKHIIYEIYKVGIPAIVMQALMSIMTYGVNIIFGTISIAAVTAYGVYYKIQQFVFFAAFGMNNAMIPIIGFNYGKRDKKRVYDGIKYGMIYTLIIMTIGIVVLQLFAHQLIGIFALSEQTQSLCIRAIRIVTIGYLFVGANVAYQGIFQALGCGVHSLVLSLMRLIIIALPLAWILTKLPNSQNIVWMAFPIAEACAFIVGVIFMKQISKRKLYKIDESNKYNLNKRERLV</sequence>
<evidence type="ECO:0000256" key="1">
    <source>
        <dbReference type="ARBA" id="ARBA00004651"/>
    </source>
</evidence>
<evidence type="ECO:0000256" key="6">
    <source>
        <dbReference type="ARBA" id="ARBA00023136"/>
    </source>
</evidence>
<dbReference type="InterPro" id="IPR002528">
    <property type="entry name" value="MATE_fam"/>
</dbReference>